<feature type="binding site" evidence="5">
    <location>
        <position position="183"/>
    </location>
    <ligand>
        <name>S-adenosyl-L-methionine</name>
        <dbReference type="ChEBI" id="CHEBI:59789"/>
    </ligand>
</feature>
<name>A0A7T0DSK9_9ENTR</name>
<sequence>MDFQHWLRHAASALSESESPKRDAEILLEYVTGKTRTYLLAFGETVLTAEQETQLTALLARRKTGEPVAHLVGEREFWSLPLFVSPATLIPRPDTECLVEQALARLPANHCRILDLGTGTGAIALALASERPDCDVTAVDVMPDAVALAQRNVEHLGFRNVTVLQSSWFSALENRAFEMIVSNPPYIDEHDPHLAQGDVRFEPLTALVAANEGLADLDHIVTTSRQHLLPGGWLLVEHGWTQGEAVRALFTQAGYAAVETCRDYGGNDRLTLGQWS</sequence>
<dbReference type="FunFam" id="3.40.50.150:FF:000053">
    <property type="entry name" value="Release factor glutamine methyltransferase"/>
    <property type="match status" value="1"/>
</dbReference>
<proteinExistence type="inferred from homology"/>
<gene>
    <name evidence="5 8" type="primary">prmC</name>
    <name evidence="8" type="ORF">IDM36_12230</name>
</gene>
<dbReference type="InterPro" id="IPR007848">
    <property type="entry name" value="Small_mtfrase_dom"/>
</dbReference>
<feature type="binding site" evidence="5">
    <location>
        <begin position="183"/>
        <end position="186"/>
    </location>
    <ligand>
        <name>substrate</name>
    </ligand>
</feature>
<dbReference type="NCBIfam" id="TIGR03534">
    <property type="entry name" value="RF_mod_PrmC"/>
    <property type="match status" value="1"/>
</dbReference>
<dbReference type="GO" id="GO:0003676">
    <property type="term" value="F:nucleic acid binding"/>
    <property type="evidence" value="ECO:0007669"/>
    <property type="project" value="InterPro"/>
</dbReference>
<dbReference type="SUPFAM" id="SSF53335">
    <property type="entry name" value="S-adenosyl-L-methionine-dependent methyltransferases"/>
    <property type="match status" value="1"/>
</dbReference>
<evidence type="ECO:0000256" key="2">
    <source>
        <dbReference type="ARBA" id="ARBA00022679"/>
    </source>
</evidence>
<dbReference type="CDD" id="cd02440">
    <property type="entry name" value="AdoMet_MTases"/>
    <property type="match status" value="1"/>
</dbReference>
<dbReference type="InterPro" id="IPR004556">
    <property type="entry name" value="HemK-like"/>
</dbReference>
<accession>A0A7T0DSK9</accession>
<dbReference type="PROSITE" id="PS00092">
    <property type="entry name" value="N6_MTASE"/>
    <property type="match status" value="1"/>
</dbReference>
<dbReference type="PANTHER" id="PTHR18895:SF74">
    <property type="entry name" value="MTRF1L RELEASE FACTOR GLUTAMINE METHYLTRANSFERASE"/>
    <property type="match status" value="1"/>
</dbReference>
<dbReference type="InterPro" id="IPR019874">
    <property type="entry name" value="RF_methyltr_PrmC"/>
</dbReference>
<evidence type="ECO:0000259" key="7">
    <source>
        <dbReference type="Pfam" id="PF17827"/>
    </source>
</evidence>
<evidence type="ECO:0000256" key="4">
    <source>
        <dbReference type="ARBA" id="ARBA00048391"/>
    </source>
</evidence>
<dbReference type="GO" id="GO:0032259">
    <property type="term" value="P:methylation"/>
    <property type="evidence" value="ECO:0007669"/>
    <property type="project" value="UniProtKB-KW"/>
</dbReference>
<feature type="binding site" evidence="5">
    <location>
        <position position="140"/>
    </location>
    <ligand>
        <name>S-adenosyl-L-methionine</name>
        <dbReference type="ChEBI" id="CHEBI:59789"/>
    </ligand>
</feature>
<dbReference type="InterPro" id="IPR002052">
    <property type="entry name" value="DNA_methylase_N6_adenine_CS"/>
</dbReference>
<dbReference type="InterPro" id="IPR040758">
    <property type="entry name" value="PrmC_N"/>
</dbReference>
<evidence type="ECO:0000259" key="6">
    <source>
        <dbReference type="Pfam" id="PF05175"/>
    </source>
</evidence>
<dbReference type="PANTHER" id="PTHR18895">
    <property type="entry name" value="HEMK METHYLTRANSFERASE"/>
    <property type="match status" value="1"/>
</dbReference>
<reference evidence="8" key="1">
    <citation type="submission" date="2020-09" db="EMBL/GenBank/DDBJ databases">
        <title>First Report of a novel Colistin-Resistant species of Enterobacter cloacae complex Producing MCR-5 isolated from hospital sewage water.</title>
        <authorList>
            <person name="Zhou K."/>
        </authorList>
    </citation>
    <scope>NUCLEOTIDE SEQUENCE [LARGE SCALE GENOMIC DNA]</scope>
    <source>
        <strain evidence="8">HSW1412</strain>
    </source>
</reference>
<dbReference type="EC" id="2.1.1.297" evidence="5"/>
<protein>
    <recommendedName>
        <fullName evidence="5">Release factor glutamine methyltransferase</fullName>
        <shortName evidence="5">RF MTase</shortName>
        <ecNumber evidence="5">2.1.1.297</ecNumber>
    </recommendedName>
    <alternativeName>
        <fullName evidence="5">N5-glutamine methyltransferase PrmC</fullName>
    </alternativeName>
    <alternativeName>
        <fullName evidence="5">Protein-(glutamine-N5) MTase PrmC</fullName>
    </alternativeName>
    <alternativeName>
        <fullName evidence="5">Protein-glutamine N-methyltransferase PrmC</fullName>
    </alternativeName>
</protein>
<comment type="catalytic activity">
    <reaction evidence="4 5">
        <text>L-glutaminyl-[peptide chain release factor] + S-adenosyl-L-methionine = N(5)-methyl-L-glutaminyl-[peptide chain release factor] + S-adenosyl-L-homocysteine + H(+)</text>
        <dbReference type="Rhea" id="RHEA:42896"/>
        <dbReference type="Rhea" id="RHEA-COMP:10271"/>
        <dbReference type="Rhea" id="RHEA-COMP:10272"/>
        <dbReference type="ChEBI" id="CHEBI:15378"/>
        <dbReference type="ChEBI" id="CHEBI:30011"/>
        <dbReference type="ChEBI" id="CHEBI:57856"/>
        <dbReference type="ChEBI" id="CHEBI:59789"/>
        <dbReference type="ChEBI" id="CHEBI:61891"/>
        <dbReference type="EC" id="2.1.1.297"/>
    </reaction>
</comment>
<dbReference type="FunFam" id="1.10.8.10:FF:000032">
    <property type="entry name" value="Release factor glutamine methyltransferase"/>
    <property type="match status" value="1"/>
</dbReference>
<comment type="function">
    <text evidence="5">Methylates the class 1 translation termination release factors RF1/PrfA and RF2/PrfB on the glutamine residue of the universally conserved GGQ motif.</text>
</comment>
<organism evidence="8">
    <name type="scientific">Enterobacter mori</name>
    <dbReference type="NCBI Taxonomy" id="539813"/>
    <lineage>
        <taxon>Bacteria</taxon>
        <taxon>Pseudomonadati</taxon>
        <taxon>Pseudomonadota</taxon>
        <taxon>Gammaproteobacteria</taxon>
        <taxon>Enterobacterales</taxon>
        <taxon>Enterobacteriaceae</taxon>
        <taxon>Enterobacter</taxon>
    </lineage>
</organism>
<feature type="binding site" evidence="5">
    <location>
        <begin position="117"/>
        <end position="121"/>
    </location>
    <ligand>
        <name>S-adenosyl-L-methionine</name>
        <dbReference type="ChEBI" id="CHEBI:59789"/>
    </ligand>
</feature>
<dbReference type="InterPro" id="IPR029063">
    <property type="entry name" value="SAM-dependent_MTases_sf"/>
</dbReference>
<dbReference type="Pfam" id="PF17827">
    <property type="entry name" value="PrmC_N"/>
    <property type="match status" value="1"/>
</dbReference>
<evidence type="ECO:0000256" key="3">
    <source>
        <dbReference type="ARBA" id="ARBA00022691"/>
    </source>
</evidence>
<dbReference type="AlphaFoldDB" id="A0A7T0DSK9"/>
<keyword evidence="2 5" id="KW-0808">Transferase</keyword>
<dbReference type="Pfam" id="PF05175">
    <property type="entry name" value="MTS"/>
    <property type="match status" value="1"/>
</dbReference>
<dbReference type="GO" id="GO:0102559">
    <property type="term" value="F:peptide chain release factor N(5)-glutamine methyltransferase activity"/>
    <property type="evidence" value="ECO:0007669"/>
    <property type="project" value="UniProtKB-EC"/>
</dbReference>
<feature type="domain" description="Methyltransferase small" evidence="6">
    <location>
        <begin position="104"/>
        <end position="191"/>
    </location>
</feature>
<keyword evidence="1 5" id="KW-0489">Methyltransferase</keyword>
<evidence type="ECO:0000313" key="8">
    <source>
        <dbReference type="EMBL" id="QPJ98714.1"/>
    </source>
</evidence>
<comment type="similarity">
    <text evidence="5">Belongs to the protein N5-glutamine methyltransferase family. PrmC subfamily.</text>
</comment>
<dbReference type="InterPro" id="IPR050320">
    <property type="entry name" value="N5-glutamine_MTase"/>
</dbReference>
<dbReference type="Gene3D" id="1.10.8.10">
    <property type="entry name" value="DNA helicase RuvA subunit, C-terminal domain"/>
    <property type="match status" value="1"/>
</dbReference>
<evidence type="ECO:0000256" key="5">
    <source>
        <dbReference type="HAMAP-Rule" id="MF_02126"/>
    </source>
</evidence>
<dbReference type="Gene3D" id="3.40.50.150">
    <property type="entry name" value="Vaccinia Virus protein VP39"/>
    <property type="match status" value="1"/>
</dbReference>
<feature type="binding site" evidence="5">
    <location>
        <position position="168"/>
    </location>
    <ligand>
        <name>S-adenosyl-L-methionine</name>
        <dbReference type="ChEBI" id="CHEBI:59789"/>
    </ligand>
</feature>
<evidence type="ECO:0000256" key="1">
    <source>
        <dbReference type="ARBA" id="ARBA00022603"/>
    </source>
</evidence>
<dbReference type="NCBIfam" id="TIGR00536">
    <property type="entry name" value="hemK_fam"/>
    <property type="match status" value="1"/>
</dbReference>
<dbReference type="HAMAP" id="MF_02126">
    <property type="entry name" value="RF_methyltr_PrmC"/>
    <property type="match status" value="1"/>
</dbReference>
<keyword evidence="3 5" id="KW-0949">S-adenosyl-L-methionine</keyword>
<dbReference type="EMBL" id="CP061801">
    <property type="protein sequence ID" value="QPJ98714.1"/>
    <property type="molecule type" value="Genomic_DNA"/>
</dbReference>
<feature type="domain" description="Release factor glutamine methyltransferase N-terminal" evidence="7">
    <location>
        <begin position="6"/>
        <end position="73"/>
    </location>
</feature>